<feature type="non-terminal residue" evidence="10">
    <location>
        <position position="1"/>
    </location>
</feature>
<dbReference type="InterPro" id="IPR020807">
    <property type="entry name" value="PKS_DH"/>
</dbReference>
<dbReference type="PANTHER" id="PTHR43775:SF37">
    <property type="entry name" value="SI:DKEY-61P9.11"/>
    <property type="match status" value="1"/>
</dbReference>
<evidence type="ECO:0000256" key="4">
    <source>
        <dbReference type="ARBA" id="ARBA00022857"/>
    </source>
</evidence>
<evidence type="ECO:0000256" key="6">
    <source>
        <dbReference type="PROSITE-ProRule" id="PRU01363"/>
    </source>
</evidence>
<dbReference type="PROSITE" id="PS50075">
    <property type="entry name" value="CARRIER"/>
    <property type="match status" value="1"/>
</dbReference>
<dbReference type="Pfam" id="PF14765">
    <property type="entry name" value="PS-DH"/>
    <property type="match status" value="1"/>
</dbReference>
<dbReference type="Gene3D" id="3.40.366.10">
    <property type="entry name" value="Malonyl-Coenzyme A Acyl Carrier Protein, domain 2"/>
    <property type="match status" value="1"/>
</dbReference>
<feature type="domain" description="PKS/mFAS DH" evidence="9">
    <location>
        <begin position="160"/>
        <end position="422"/>
    </location>
</feature>
<name>A0ABS5RPS7_9MYCO</name>
<dbReference type="SUPFAM" id="SSF47336">
    <property type="entry name" value="ACP-like"/>
    <property type="match status" value="1"/>
</dbReference>
<feature type="region of interest" description="N-terminal hotdog fold" evidence="6">
    <location>
        <begin position="160"/>
        <end position="277"/>
    </location>
</feature>
<evidence type="ECO:0000256" key="7">
    <source>
        <dbReference type="SAM" id="MobiDB-lite"/>
    </source>
</evidence>
<dbReference type="Gene3D" id="3.40.50.720">
    <property type="entry name" value="NAD(P)-binding Rossmann-like Domain"/>
    <property type="match status" value="1"/>
</dbReference>
<dbReference type="Proteomes" id="UP001519535">
    <property type="component" value="Unassembled WGS sequence"/>
</dbReference>
<dbReference type="EMBL" id="JAHCLR010000092">
    <property type="protein sequence ID" value="MBS9536204.1"/>
    <property type="molecule type" value="Genomic_DNA"/>
</dbReference>
<dbReference type="SMART" id="SM00822">
    <property type="entry name" value="PKS_KR"/>
    <property type="match status" value="1"/>
</dbReference>
<dbReference type="Gene3D" id="3.10.129.110">
    <property type="entry name" value="Polyketide synthase dehydratase"/>
    <property type="match status" value="1"/>
</dbReference>
<dbReference type="CDD" id="cd05274">
    <property type="entry name" value="KR_FAS_SDR_x"/>
    <property type="match status" value="1"/>
</dbReference>
<evidence type="ECO:0000259" key="8">
    <source>
        <dbReference type="PROSITE" id="PS50075"/>
    </source>
</evidence>
<evidence type="ECO:0000256" key="3">
    <source>
        <dbReference type="ARBA" id="ARBA00022679"/>
    </source>
</evidence>
<dbReference type="Gene3D" id="1.10.1200.10">
    <property type="entry name" value="ACP-like"/>
    <property type="match status" value="1"/>
</dbReference>
<keyword evidence="3" id="KW-0808">Transferase</keyword>
<dbReference type="SMART" id="SM00826">
    <property type="entry name" value="PKS_DH"/>
    <property type="match status" value="1"/>
</dbReference>
<comment type="caution">
    <text evidence="10">The sequence shown here is derived from an EMBL/GenBank/DDBJ whole genome shotgun (WGS) entry which is preliminary data.</text>
</comment>
<dbReference type="InterPro" id="IPR036736">
    <property type="entry name" value="ACP-like_sf"/>
</dbReference>
<dbReference type="InterPro" id="IPR014043">
    <property type="entry name" value="Acyl_transferase_dom"/>
</dbReference>
<dbReference type="InterPro" id="IPR042104">
    <property type="entry name" value="PKS_dehydratase_sf"/>
</dbReference>
<dbReference type="PANTHER" id="PTHR43775">
    <property type="entry name" value="FATTY ACID SYNTHASE"/>
    <property type="match status" value="1"/>
</dbReference>
<protein>
    <submittedName>
        <fullName evidence="10">KR domain-containing protein</fullName>
    </submittedName>
</protein>
<dbReference type="PROSITE" id="PS52019">
    <property type="entry name" value="PKS_MFAS_DH"/>
    <property type="match status" value="1"/>
</dbReference>
<feature type="active site" description="Proton donor; for dehydratase activity" evidence="6">
    <location>
        <position position="341"/>
    </location>
</feature>
<feature type="active site" description="Proton acceptor; for dehydratase activity" evidence="6">
    <location>
        <position position="193"/>
    </location>
</feature>
<evidence type="ECO:0000256" key="1">
    <source>
        <dbReference type="ARBA" id="ARBA00022450"/>
    </source>
</evidence>
<proteinExistence type="predicted"/>
<dbReference type="SUPFAM" id="SSF51735">
    <property type="entry name" value="NAD(P)-binding Rossmann-fold domains"/>
    <property type="match status" value="2"/>
</dbReference>
<feature type="region of interest" description="C-terminal hotdog fold" evidence="6">
    <location>
        <begin position="291"/>
        <end position="422"/>
    </location>
</feature>
<feature type="domain" description="Carrier" evidence="8">
    <location>
        <begin position="880"/>
        <end position="957"/>
    </location>
</feature>
<accession>A0ABS5RPS7</accession>
<feature type="region of interest" description="Disordered" evidence="7">
    <location>
        <begin position="109"/>
        <end position="137"/>
    </location>
</feature>
<dbReference type="InterPro" id="IPR050091">
    <property type="entry name" value="PKS_NRPS_Biosynth_Enz"/>
</dbReference>
<evidence type="ECO:0000256" key="5">
    <source>
        <dbReference type="ARBA" id="ARBA00023268"/>
    </source>
</evidence>
<evidence type="ECO:0000313" key="10">
    <source>
        <dbReference type="EMBL" id="MBS9536204.1"/>
    </source>
</evidence>
<dbReference type="SMART" id="SM00823">
    <property type="entry name" value="PKS_PP"/>
    <property type="match status" value="1"/>
</dbReference>
<dbReference type="InterPro" id="IPR001227">
    <property type="entry name" value="Ac_transferase_dom_sf"/>
</dbReference>
<keyword evidence="4" id="KW-0521">NADP</keyword>
<organism evidence="10 11">
    <name type="scientific">Mycolicibacter acidiphilus</name>
    <dbReference type="NCBI Taxonomy" id="2835306"/>
    <lineage>
        <taxon>Bacteria</taxon>
        <taxon>Bacillati</taxon>
        <taxon>Actinomycetota</taxon>
        <taxon>Actinomycetes</taxon>
        <taxon>Mycobacteriales</taxon>
        <taxon>Mycobacteriaceae</taxon>
        <taxon>Mycolicibacter</taxon>
    </lineage>
</organism>
<dbReference type="SUPFAM" id="SSF52151">
    <property type="entry name" value="FabD/lysophospholipase-like"/>
    <property type="match status" value="1"/>
</dbReference>
<dbReference type="InterPro" id="IPR049551">
    <property type="entry name" value="PKS_DH_C"/>
</dbReference>
<dbReference type="InterPro" id="IPR016035">
    <property type="entry name" value="Acyl_Trfase/lysoPLipase"/>
</dbReference>
<dbReference type="InterPro" id="IPR057326">
    <property type="entry name" value="KR_dom"/>
</dbReference>
<dbReference type="InterPro" id="IPR020806">
    <property type="entry name" value="PKS_PP-bd"/>
</dbReference>
<dbReference type="InterPro" id="IPR036291">
    <property type="entry name" value="NAD(P)-bd_dom_sf"/>
</dbReference>
<keyword evidence="1" id="KW-0596">Phosphopantetheine</keyword>
<evidence type="ECO:0000256" key="2">
    <source>
        <dbReference type="ARBA" id="ARBA00022553"/>
    </source>
</evidence>
<dbReference type="SMART" id="SM00827">
    <property type="entry name" value="PKS_AT"/>
    <property type="match status" value="1"/>
</dbReference>
<dbReference type="Pfam" id="PF00698">
    <property type="entry name" value="Acyl_transf_1"/>
    <property type="match status" value="1"/>
</dbReference>
<dbReference type="InterPro" id="IPR013968">
    <property type="entry name" value="PKS_KR"/>
</dbReference>
<dbReference type="Pfam" id="PF00550">
    <property type="entry name" value="PP-binding"/>
    <property type="match status" value="1"/>
</dbReference>
<dbReference type="InterPro" id="IPR009081">
    <property type="entry name" value="PP-bd_ACP"/>
</dbReference>
<keyword evidence="5" id="KW-0511">Multifunctional enzyme</keyword>
<dbReference type="InterPro" id="IPR049900">
    <property type="entry name" value="PKS_mFAS_DH"/>
</dbReference>
<dbReference type="RefSeq" id="WP_214095032.1">
    <property type="nucleotide sequence ID" value="NZ_JAHCLR010000092.1"/>
</dbReference>
<gene>
    <name evidence="10" type="ORF">KIH27_21715</name>
</gene>
<keyword evidence="2" id="KW-0597">Phosphoprotein</keyword>
<evidence type="ECO:0000259" key="9">
    <source>
        <dbReference type="PROSITE" id="PS52019"/>
    </source>
</evidence>
<evidence type="ECO:0000313" key="11">
    <source>
        <dbReference type="Proteomes" id="UP001519535"/>
    </source>
</evidence>
<reference evidence="10 11" key="1">
    <citation type="submission" date="2021-05" db="EMBL/GenBank/DDBJ databases">
        <title>Mycobacterium acidophilum sp. nov., an extremely acid-tolerant member of the genus Mycobacterium.</title>
        <authorList>
            <person name="Xia J."/>
        </authorList>
    </citation>
    <scope>NUCLEOTIDE SEQUENCE [LARGE SCALE GENOMIC DNA]</scope>
    <source>
        <strain evidence="10 11">M1</strain>
    </source>
</reference>
<keyword evidence="11" id="KW-1185">Reference proteome</keyword>
<sequence length="999" mass="104847">EVASHTAYMDPILDELAAALAGITPQSPAIPFISTVFETTPVLDAQYWVANVRRPARVAQAVTAAANDYDTFIEISPHPILTHTIGENLADVPHHAVGTLLRDTDDTVGFHQSLSSTHPDPDASRKGPGPLLPRTPWRHTTHWLDMAGSAATTESAPRPGTLLGTHLTVSGNPPVHLWQARVSADSKPYPGAHRNNGVELVPASVLLQTLSEAAATVSATAVASDIRFELPIALDRPLVIQVVADHDSIAVSSRPATDDARWMRHLTARITRTTEENPTRTVEFGDVDEALSDESVTALWQTWGSEGRPFDWSISTGQHTAAALRADIEVAGPAGTVALLDAALHLARMVDSDNPDLMVPVTVDSVRLASGPADGQARIGITRRDGGDGDLVVDITATAPDGTGCLDVRGVRYTALGAAPAGDPASIAHAIDWQPWDGAPDAPNAPGTVAVLGDGAAADGLRGALTAAGHTSADVDTAAAVLYVAGDGLPGETDLDYATRVTADVAGLVSRLVQRDHNPPALWLVTRGVHEAASASAVRQSCLWGLAGVIRAEQPQLCGGLVDLPEQGPEQVQALSGVLRTPAKSVLVLRDGQFLAPAFTPITGPAQREPTVCRPDAAYLITGGLGALGLLMAGWLADRGARRLVLAGRGGLPPRRDWDGVEGDAGQKITAIRALERRGVTVDVVALDSGSREAVQALLDRRDADCAPEIRGVIHAAGLTEGQLLTEIDSERLRDTLWPKIAGAQVLHEAFPVGSVDFFFMTAAAGAVFGVPGQGAYATGNAYLDGLARARHRQGCHSVSLDWVAWKGLGFGATAHVVLHELERLGSRPITPAEAFAAWDHVEHYDVAQAVMVPLPSADGPATPATAAPTRDWSELPAEVVLSELETGLRSILARELRMPEAELPLDRPFAELGLNSVMVMSVRRDTEQLVGLELSATMLYNHPTVTALAAHLAARLLPPDGADDTGGGLDGGLDDSADSVLNDLFDSVESASAGWDGI</sequence>
<dbReference type="SMART" id="SM01294">
    <property type="entry name" value="PKS_PP_betabranch"/>
    <property type="match status" value="1"/>
</dbReference>
<dbReference type="Pfam" id="PF08659">
    <property type="entry name" value="KR"/>
    <property type="match status" value="1"/>
</dbReference>